<dbReference type="SUPFAM" id="SSF55729">
    <property type="entry name" value="Acyl-CoA N-acyltransferases (Nat)"/>
    <property type="match status" value="1"/>
</dbReference>
<dbReference type="Gene3D" id="3.40.630.30">
    <property type="match status" value="1"/>
</dbReference>
<gene>
    <name evidence="13" type="primary">LOC111450834</name>
</gene>
<evidence type="ECO:0000256" key="8">
    <source>
        <dbReference type="ARBA" id="ARBA00023315"/>
    </source>
</evidence>
<evidence type="ECO:0000313" key="13">
    <source>
        <dbReference type="RefSeq" id="XP_022946895.1"/>
    </source>
</evidence>
<keyword evidence="7" id="KW-0539">Nucleus</keyword>
<accession>A0A6J1G5A8</accession>
<keyword evidence="8" id="KW-0012">Acyltransferase</keyword>
<comment type="catalytic activity">
    <reaction evidence="9">
        <text>L-lysyl-[protein] + acetyl-CoA = N(6)-acetyl-L-lysyl-[protein] + CoA + H(+)</text>
        <dbReference type="Rhea" id="RHEA:45948"/>
        <dbReference type="Rhea" id="RHEA-COMP:9752"/>
        <dbReference type="Rhea" id="RHEA-COMP:10731"/>
        <dbReference type="ChEBI" id="CHEBI:15378"/>
        <dbReference type="ChEBI" id="CHEBI:29969"/>
        <dbReference type="ChEBI" id="CHEBI:57287"/>
        <dbReference type="ChEBI" id="CHEBI:57288"/>
        <dbReference type="ChEBI" id="CHEBI:61930"/>
        <dbReference type="EC" id="2.3.1.48"/>
    </reaction>
</comment>
<dbReference type="AlphaFoldDB" id="A0A6J1G5A8"/>
<dbReference type="EC" id="2.3.1.48" evidence="4"/>
<dbReference type="GO" id="GO:0031509">
    <property type="term" value="P:subtelomeric heterochromatin formation"/>
    <property type="evidence" value="ECO:0007669"/>
    <property type="project" value="InterPro"/>
</dbReference>
<evidence type="ECO:0000256" key="3">
    <source>
        <dbReference type="ARBA" id="ARBA00010543"/>
    </source>
</evidence>
<evidence type="ECO:0000256" key="1">
    <source>
        <dbReference type="ARBA" id="ARBA00004123"/>
    </source>
</evidence>
<feature type="region of interest" description="Disordered" evidence="10">
    <location>
        <begin position="1"/>
        <end position="20"/>
    </location>
</feature>
<dbReference type="GeneID" id="111450834"/>
<dbReference type="InterPro" id="IPR017380">
    <property type="entry name" value="Hist_AcTrfase_B-typ_cat-su"/>
</dbReference>
<reference evidence="13" key="1">
    <citation type="submission" date="2025-08" db="UniProtKB">
        <authorList>
            <consortium name="RefSeq"/>
        </authorList>
    </citation>
    <scope>IDENTIFICATION</scope>
    <source>
        <tissue evidence="13">Young leaves</tissue>
    </source>
</reference>
<protein>
    <recommendedName>
        <fullName evidence="4">histone acetyltransferase</fullName>
        <ecNumber evidence="4">2.3.1.48</ecNumber>
    </recommendedName>
</protein>
<evidence type="ECO:0000256" key="2">
    <source>
        <dbReference type="ARBA" id="ARBA00004496"/>
    </source>
</evidence>
<comment type="similarity">
    <text evidence="3">Belongs to the HAT1 family.</text>
</comment>
<comment type="subcellular location">
    <subcellularLocation>
        <location evidence="2">Cytoplasm</location>
    </subcellularLocation>
    <subcellularLocation>
        <location evidence="1">Nucleus</location>
    </subcellularLocation>
</comment>
<evidence type="ECO:0000256" key="10">
    <source>
        <dbReference type="SAM" id="MobiDB-lite"/>
    </source>
</evidence>
<evidence type="ECO:0000313" key="12">
    <source>
        <dbReference type="Proteomes" id="UP000504609"/>
    </source>
</evidence>
<name>A0A6J1G5A8_CUCMO</name>
<evidence type="ECO:0000256" key="7">
    <source>
        <dbReference type="ARBA" id="ARBA00023242"/>
    </source>
</evidence>
<dbReference type="RefSeq" id="XP_022946895.1">
    <property type="nucleotide sequence ID" value="XM_023091127.1"/>
</dbReference>
<feature type="domain" description="Histone acetyl transferase HAT1 N-terminal" evidence="11">
    <location>
        <begin position="30"/>
        <end position="201"/>
    </location>
</feature>
<keyword evidence="5" id="KW-0963">Cytoplasm</keyword>
<dbReference type="Gene3D" id="3.90.360.10">
    <property type="entry name" value="Histone acetyl transferase 1 (HAT1), N-terminal domain"/>
    <property type="match status" value="1"/>
</dbReference>
<dbReference type="FunFam" id="3.90.360.10:FF:000002">
    <property type="entry name" value="Histone acetyltransferase type B catalytic subunit"/>
    <property type="match status" value="1"/>
</dbReference>
<evidence type="ECO:0000256" key="4">
    <source>
        <dbReference type="ARBA" id="ARBA00013184"/>
    </source>
</evidence>
<dbReference type="PANTHER" id="PTHR12046">
    <property type="entry name" value="HISTONE ACETYLTRANSFERASE TYPE B CATALYTIC SUBUNIT"/>
    <property type="match status" value="1"/>
</dbReference>
<dbReference type="GO" id="GO:0000781">
    <property type="term" value="C:chromosome, telomeric region"/>
    <property type="evidence" value="ECO:0007669"/>
    <property type="project" value="GOC"/>
</dbReference>
<evidence type="ECO:0000259" key="11">
    <source>
        <dbReference type="Pfam" id="PF10394"/>
    </source>
</evidence>
<sequence>MGQKQQPSADPRPDTKKKRRVAFSQIDTGIPAKDCIKIYLVSTKEEVGSTDSLCIDPVDLNSFFEDEDGKIYGYQGLKITVWFSIVSFHAYAGIVFESTSDGGKGITDLKSALQNIFAETLVDNKDDFLQTFSKDANFIGSLVADGEVLHPKASSNWQFNEAKFHFQAANSDLEVIRLPMDKMAGRNLYSRLVPLALLLIDGSSPIDVTDPRWELYVLSQKNNGQTHPRLRGFAALYRFYHYPDSSRLRLSQILILPPYQSKGFGRFLLEVLNNVAISENVYDFTIEEPISKLQQLRTCIDVKRLQGFSPIEEAFSSAVAQFKLGKLSKKISIPPLLPSPEAIEAVRKSLKITKEQFSHCWEILIYLGIEHDKHMEDFILAVSSRMRDDLIGETTDAEGKQVVDVPTDYDQEMSFVMFRSTNNATGVEMDESRANQEEQLKKLVDDRVKEIKLIAQKVSSDQIRSISKPS</sequence>
<dbReference type="FunFam" id="3.40.630.30:FF:000077">
    <property type="entry name" value="Histone acetyltransferase type B catalytic subunit"/>
    <property type="match status" value="1"/>
</dbReference>
<dbReference type="InterPro" id="IPR037113">
    <property type="entry name" value="Hat1_N_sf"/>
</dbReference>
<keyword evidence="12" id="KW-1185">Reference proteome</keyword>
<dbReference type="InterPro" id="IPR016181">
    <property type="entry name" value="Acyl_CoA_acyltransferase"/>
</dbReference>
<keyword evidence="6" id="KW-0808">Transferase</keyword>
<proteinExistence type="inferred from homology"/>
<dbReference type="InterPro" id="IPR019467">
    <property type="entry name" value="Hat1_N"/>
</dbReference>
<dbReference type="Proteomes" id="UP000504609">
    <property type="component" value="Unplaced"/>
</dbReference>
<organism evidence="12 13">
    <name type="scientific">Cucurbita moschata</name>
    <name type="common">Winter crookneck squash</name>
    <name type="synonym">Cucurbita pepo var. moschata</name>
    <dbReference type="NCBI Taxonomy" id="3662"/>
    <lineage>
        <taxon>Eukaryota</taxon>
        <taxon>Viridiplantae</taxon>
        <taxon>Streptophyta</taxon>
        <taxon>Embryophyta</taxon>
        <taxon>Tracheophyta</taxon>
        <taxon>Spermatophyta</taxon>
        <taxon>Magnoliopsida</taxon>
        <taxon>eudicotyledons</taxon>
        <taxon>Gunneridae</taxon>
        <taxon>Pentapetalae</taxon>
        <taxon>rosids</taxon>
        <taxon>fabids</taxon>
        <taxon>Cucurbitales</taxon>
        <taxon>Cucurbitaceae</taxon>
        <taxon>Cucurbiteae</taxon>
        <taxon>Cucurbita</taxon>
    </lineage>
</organism>
<dbReference type="Pfam" id="PF10394">
    <property type="entry name" value="Hat1_N"/>
    <property type="match status" value="1"/>
</dbReference>
<dbReference type="GO" id="GO:0005634">
    <property type="term" value="C:nucleus"/>
    <property type="evidence" value="ECO:0007669"/>
    <property type="project" value="UniProtKB-SubCell"/>
</dbReference>
<dbReference type="KEGG" id="cmos:111450834"/>
<evidence type="ECO:0000256" key="6">
    <source>
        <dbReference type="ARBA" id="ARBA00022679"/>
    </source>
</evidence>
<evidence type="ECO:0000256" key="5">
    <source>
        <dbReference type="ARBA" id="ARBA00022490"/>
    </source>
</evidence>
<dbReference type="GO" id="GO:0004402">
    <property type="term" value="F:histone acetyltransferase activity"/>
    <property type="evidence" value="ECO:0007669"/>
    <property type="project" value="InterPro"/>
</dbReference>
<evidence type="ECO:0000256" key="9">
    <source>
        <dbReference type="ARBA" id="ARBA00048017"/>
    </source>
</evidence>
<dbReference type="GO" id="GO:0005737">
    <property type="term" value="C:cytoplasm"/>
    <property type="evidence" value="ECO:0007669"/>
    <property type="project" value="UniProtKB-SubCell"/>
</dbReference>
<dbReference type="CDD" id="cd04301">
    <property type="entry name" value="NAT_SF"/>
    <property type="match status" value="1"/>
</dbReference>